<dbReference type="Proteomes" id="UP000094565">
    <property type="component" value="Chromosome 1"/>
</dbReference>
<name>A0A1B2J676_PICPA</name>
<accession>A0A1B2J676</accession>
<gene>
    <name evidence="2" type="primary">YGR016W</name>
    <name evidence="2" type="ORF">ATY40_BA7501571</name>
</gene>
<evidence type="ECO:0000256" key="1">
    <source>
        <dbReference type="SAM" id="Phobius"/>
    </source>
</evidence>
<proteinExistence type="predicted"/>
<feature type="transmembrane region" description="Helical" evidence="1">
    <location>
        <begin position="60"/>
        <end position="80"/>
    </location>
</feature>
<feature type="transmembrane region" description="Helical" evidence="1">
    <location>
        <begin position="86"/>
        <end position="111"/>
    </location>
</feature>
<dbReference type="EMBL" id="CP014584">
    <property type="protein sequence ID" value="ANZ73482.1"/>
    <property type="molecule type" value="Genomic_DNA"/>
</dbReference>
<keyword evidence="1" id="KW-0812">Transmembrane</keyword>
<dbReference type="OrthoDB" id="10295949at2759"/>
<evidence type="ECO:0000313" key="3">
    <source>
        <dbReference type="Proteomes" id="UP000094565"/>
    </source>
</evidence>
<keyword evidence="1" id="KW-0472">Membrane</keyword>
<sequence length="193" mass="22179">MSRLRRLNRKLGYPGGDGNGDDVEYFSYSTLKEQVEIIKEFKNSTQDDNFLCSKFVRVSLMGFQSLIILVCTLLITLPAYRHSGNSLYSFIAITSSFLSFILLQSYGIKLLNGDQSRRLLDKLAASYDISKFNIATFNLVYSLMLVAFKWKHLNGVNLVYVYPLLMSIIVETIVYDQRNIQNQIDRLEDLKTD</sequence>
<keyword evidence="3" id="KW-1185">Reference proteome</keyword>
<feature type="transmembrane region" description="Helical" evidence="1">
    <location>
        <begin position="156"/>
        <end position="175"/>
    </location>
</feature>
<reference evidence="2 3" key="1">
    <citation type="submission" date="2016-02" db="EMBL/GenBank/DDBJ databases">
        <title>Comparative genomic and transcriptomic foundation for Pichia pastoris.</title>
        <authorList>
            <person name="Love K.R."/>
            <person name="Shah K.A."/>
            <person name="Whittaker C.A."/>
            <person name="Wu J."/>
            <person name="Bartlett M.C."/>
            <person name="Ma D."/>
            <person name="Leeson R.L."/>
            <person name="Priest M."/>
            <person name="Young S.K."/>
            <person name="Love J.C."/>
        </authorList>
    </citation>
    <scope>NUCLEOTIDE SEQUENCE [LARGE SCALE GENOMIC DNA]</scope>
    <source>
        <strain evidence="2 3">ATCC 28485</strain>
    </source>
</reference>
<dbReference type="AlphaFoldDB" id="A0A1B2J676"/>
<evidence type="ECO:0000313" key="2">
    <source>
        <dbReference type="EMBL" id="ANZ73482.1"/>
    </source>
</evidence>
<keyword evidence="1" id="KW-1133">Transmembrane helix</keyword>
<protein>
    <submittedName>
        <fullName evidence="2">BA75_01571T0</fullName>
    </submittedName>
</protein>
<organism evidence="2 3">
    <name type="scientific">Komagataella pastoris</name>
    <name type="common">Yeast</name>
    <name type="synonym">Pichia pastoris</name>
    <dbReference type="NCBI Taxonomy" id="4922"/>
    <lineage>
        <taxon>Eukaryota</taxon>
        <taxon>Fungi</taxon>
        <taxon>Dikarya</taxon>
        <taxon>Ascomycota</taxon>
        <taxon>Saccharomycotina</taxon>
        <taxon>Pichiomycetes</taxon>
        <taxon>Pichiales</taxon>
        <taxon>Pichiaceae</taxon>
        <taxon>Komagataella</taxon>
    </lineage>
</organism>
<feature type="transmembrane region" description="Helical" evidence="1">
    <location>
        <begin position="132"/>
        <end position="150"/>
    </location>
</feature>